<dbReference type="Gene3D" id="2.60.120.1130">
    <property type="match status" value="1"/>
</dbReference>
<proteinExistence type="predicted"/>
<dbReference type="EMBL" id="BAABCR010000008">
    <property type="protein sequence ID" value="GAA4026221.1"/>
    <property type="molecule type" value="Genomic_DNA"/>
</dbReference>
<comment type="caution">
    <text evidence="3">The sequence shown here is derived from an EMBL/GenBank/DDBJ whole genome shotgun (WGS) entry which is preliminary data.</text>
</comment>
<dbReference type="Proteomes" id="UP001500968">
    <property type="component" value="Unassembled WGS sequence"/>
</dbReference>
<evidence type="ECO:0000313" key="4">
    <source>
        <dbReference type="Proteomes" id="UP001500968"/>
    </source>
</evidence>
<name>A0ABP7THL6_9FLAO</name>
<protein>
    <recommendedName>
        <fullName evidence="2">DUF3857 domain-containing protein</fullName>
    </recommendedName>
</protein>
<gene>
    <name evidence="3" type="ORF">GCM10022386_06980</name>
</gene>
<keyword evidence="4" id="KW-1185">Reference proteome</keyword>
<evidence type="ECO:0000259" key="2">
    <source>
        <dbReference type="Pfam" id="PF12969"/>
    </source>
</evidence>
<accession>A0ABP7THL6</accession>
<dbReference type="InterPro" id="IPR024618">
    <property type="entry name" value="DUF3857"/>
</dbReference>
<dbReference type="Gene3D" id="2.60.40.3140">
    <property type="match status" value="1"/>
</dbReference>
<evidence type="ECO:0000256" key="1">
    <source>
        <dbReference type="SAM" id="SignalP"/>
    </source>
</evidence>
<evidence type="ECO:0000313" key="3">
    <source>
        <dbReference type="EMBL" id="GAA4026221.1"/>
    </source>
</evidence>
<reference evidence="4" key="1">
    <citation type="journal article" date="2019" name="Int. J. Syst. Evol. Microbiol.">
        <title>The Global Catalogue of Microorganisms (GCM) 10K type strain sequencing project: providing services to taxonomists for standard genome sequencing and annotation.</title>
        <authorList>
            <consortium name="The Broad Institute Genomics Platform"/>
            <consortium name="The Broad Institute Genome Sequencing Center for Infectious Disease"/>
            <person name="Wu L."/>
            <person name="Ma J."/>
        </authorList>
    </citation>
    <scope>NUCLEOTIDE SEQUENCE [LARGE SCALE GENOMIC DNA]</scope>
    <source>
        <strain evidence="4">JCM 17064</strain>
    </source>
</reference>
<sequence>MNYTNLSKLTAIVALLFTVSVNAQDFTFQNYHWEDKNTVIDIPAQYKDEKEVVLSRVVKIELATKGKGAAQYYMVHERTYINSNDAVERNNKVYIPFKMNESVIETKVRVIQQNGKVTLFDKKDIKEEVDEEKQLKYNYFAITGLEKGSVIEKIFMLEEFPELDGKTMRMQSSVPIVSNEFQLIYPRHLKFKTKSSNGLPEAVEETAADTLKKTLTVKDNNIAALEDDEKYSNRDVYLKLFRYKLDENFYTGAKNINSYAKFTSNFYDRINPVLDKKDLKTITDFCSQIPKTSDTQAQIWNIENKIKKTISFNLYAENAESIAAILKGKQANKIDLLKLYSAVFREFKIENKLVLTSNRFEIPFEKDFESYENLDEALFYFPAIKKYLTPSEIEYRIPLFPDNLGNNNGLFISEKVFGGVSMGVSEINFIELPGVEITTDYMVITADFTEDLENPKITTSIDFGGYTAMSFQPIKDFTSAEQYQTILKSIAENYTNNTEYSSLKTENDGVENIGKKPFVMKLTFDGKDLLQKAGGNYLFSVGKLIGSQMELYQENKRTLPVEIDHPHAYQRTLKIILPKGVTAKNLEKFNMNFKTDLNNKTEAGFVSSYTEKDGVITVTNTEFYNVVNYPLEKFNEYKDVINAAADFNKIVIMLTKS</sequence>
<feature type="domain" description="DUF3857" evidence="2">
    <location>
        <begin position="72"/>
        <end position="225"/>
    </location>
</feature>
<organism evidence="3 4">
    <name type="scientific">Flavobacterium cheonhonense</name>
    <dbReference type="NCBI Taxonomy" id="706185"/>
    <lineage>
        <taxon>Bacteria</taxon>
        <taxon>Pseudomonadati</taxon>
        <taxon>Bacteroidota</taxon>
        <taxon>Flavobacteriia</taxon>
        <taxon>Flavobacteriales</taxon>
        <taxon>Flavobacteriaceae</taxon>
        <taxon>Flavobacterium</taxon>
    </lineage>
</organism>
<keyword evidence="1" id="KW-0732">Signal</keyword>
<dbReference type="Pfam" id="PF12969">
    <property type="entry name" value="DUF3857"/>
    <property type="match status" value="1"/>
</dbReference>
<feature type="signal peptide" evidence="1">
    <location>
        <begin position="1"/>
        <end position="23"/>
    </location>
</feature>
<feature type="chain" id="PRO_5047398018" description="DUF3857 domain-containing protein" evidence="1">
    <location>
        <begin position="24"/>
        <end position="657"/>
    </location>
</feature>
<dbReference type="RefSeq" id="WP_324691779.1">
    <property type="nucleotide sequence ID" value="NZ_BAABCR010000008.1"/>
</dbReference>